<dbReference type="InterPro" id="IPR015424">
    <property type="entry name" value="PyrdxlP-dep_Trfase"/>
</dbReference>
<comment type="cofactor">
    <cofactor evidence="1">
        <name>pyridoxal 5'-phosphate</name>
        <dbReference type="ChEBI" id="CHEBI:597326"/>
    </cofactor>
</comment>
<dbReference type="GO" id="GO:0008483">
    <property type="term" value="F:transaminase activity"/>
    <property type="evidence" value="ECO:0007669"/>
    <property type="project" value="UniProtKB-KW"/>
</dbReference>
<evidence type="ECO:0000256" key="2">
    <source>
        <dbReference type="ARBA" id="ARBA00004173"/>
    </source>
</evidence>
<comment type="subcellular location">
    <subcellularLocation>
        <location evidence="2">Mitochondrion</location>
    </subcellularLocation>
</comment>
<feature type="non-terminal residue" evidence="8">
    <location>
        <position position="1"/>
    </location>
</feature>
<dbReference type="Gene3D" id="3.40.640.10">
    <property type="entry name" value="Type I PLP-dependent aspartate aminotransferase-like (Major domain)"/>
    <property type="match status" value="1"/>
</dbReference>
<dbReference type="InterPro" id="IPR050103">
    <property type="entry name" value="Class-III_PLP-dep_AT"/>
</dbReference>
<dbReference type="SUPFAM" id="SSF53383">
    <property type="entry name" value="PLP-dependent transferases"/>
    <property type="match status" value="1"/>
</dbReference>
<dbReference type="InterPro" id="IPR049704">
    <property type="entry name" value="Aminotrans_3_PPA_site"/>
</dbReference>
<accession>A0A382B4J8</accession>
<gene>
    <name evidence="8" type="ORF">METZ01_LOCUS161542</name>
</gene>
<keyword evidence="6" id="KW-0663">Pyridoxal phosphate</keyword>
<dbReference type="CDD" id="cd00610">
    <property type="entry name" value="OAT_like"/>
    <property type="match status" value="1"/>
</dbReference>
<dbReference type="NCBIfam" id="NF002325">
    <property type="entry name" value="PRK01278.1"/>
    <property type="match status" value="1"/>
</dbReference>
<dbReference type="GO" id="GO:0042802">
    <property type="term" value="F:identical protein binding"/>
    <property type="evidence" value="ECO:0007669"/>
    <property type="project" value="TreeGrafter"/>
</dbReference>
<dbReference type="Pfam" id="PF00202">
    <property type="entry name" value="Aminotran_3"/>
    <property type="match status" value="1"/>
</dbReference>
<dbReference type="Gene3D" id="3.90.1150.10">
    <property type="entry name" value="Aspartate Aminotransferase, domain 1"/>
    <property type="match status" value="1"/>
</dbReference>
<reference evidence="8" key="1">
    <citation type="submission" date="2018-05" db="EMBL/GenBank/DDBJ databases">
        <authorList>
            <person name="Lanie J.A."/>
            <person name="Ng W.-L."/>
            <person name="Kazmierczak K.M."/>
            <person name="Andrzejewski T.M."/>
            <person name="Davidsen T.M."/>
            <person name="Wayne K.J."/>
            <person name="Tettelin H."/>
            <person name="Glass J.I."/>
            <person name="Rusch D."/>
            <person name="Podicherti R."/>
            <person name="Tsui H.-C.T."/>
            <person name="Winkler M.E."/>
        </authorList>
    </citation>
    <scope>NUCLEOTIDE SEQUENCE</scope>
</reference>
<name>A0A382B4J8_9ZZZZ</name>
<dbReference type="PANTHER" id="PTHR11986:SF79">
    <property type="entry name" value="ACETYLORNITHINE AMINOTRANSFERASE, MITOCHONDRIAL"/>
    <property type="match status" value="1"/>
</dbReference>
<evidence type="ECO:0000256" key="1">
    <source>
        <dbReference type="ARBA" id="ARBA00001933"/>
    </source>
</evidence>
<dbReference type="GO" id="GO:0030170">
    <property type="term" value="F:pyridoxal phosphate binding"/>
    <property type="evidence" value="ECO:0007669"/>
    <property type="project" value="InterPro"/>
</dbReference>
<evidence type="ECO:0000256" key="3">
    <source>
        <dbReference type="ARBA" id="ARBA00022576"/>
    </source>
</evidence>
<proteinExistence type="predicted"/>
<dbReference type="AlphaFoldDB" id="A0A382B4J8"/>
<evidence type="ECO:0008006" key="9">
    <source>
        <dbReference type="Google" id="ProtNLM"/>
    </source>
</evidence>
<dbReference type="GO" id="GO:0006526">
    <property type="term" value="P:L-arginine biosynthetic process"/>
    <property type="evidence" value="ECO:0007669"/>
    <property type="project" value="UniProtKB-ARBA"/>
</dbReference>
<organism evidence="8">
    <name type="scientific">marine metagenome</name>
    <dbReference type="NCBI Taxonomy" id="408172"/>
    <lineage>
        <taxon>unclassified sequences</taxon>
        <taxon>metagenomes</taxon>
        <taxon>ecological metagenomes</taxon>
    </lineage>
</organism>
<keyword evidence="3" id="KW-0032">Aminotransferase</keyword>
<dbReference type="PROSITE" id="PS00600">
    <property type="entry name" value="AA_TRANSFER_CLASS_3"/>
    <property type="match status" value="1"/>
</dbReference>
<dbReference type="NCBIfam" id="TIGR00707">
    <property type="entry name" value="argD"/>
    <property type="match status" value="1"/>
</dbReference>
<dbReference type="GO" id="GO:0005739">
    <property type="term" value="C:mitochondrion"/>
    <property type="evidence" value="ECO:0007669"/>
    <property type="project" value="UniProtKB-SubCell"/>
</dbReference>
<evidence type="ECO:0000256" key="4">
    <source>
        <dbReference type="ARBA" id="ARBA00022605"/>
    </source>
</evidence>
<dbReference type="InterPro" id="IPR015421">
    <property type="entry name" value="PyrdxlP-dep_Trfase_major"/>
</dbReference>
<evidence type="ECO:0000256" key="5">
    <source>
        <dbReference type="ARBA" id="ARBA00022679"/>
    </source>
</evidence>
<dbReference type="FunFam" id="3.40.640.10:FF:000004">
    <property type="entry name" value="Acetylornithine aminotransferase"/>
    <property type="match status" value="1"/>
</dbReference>
<keyword evidence="5" id="KW-0808">Transferase</keyword>
<dbReference type="EMBL" id="UINC01028172">
    <property type="protein sequence ID" value="SVB08688.1"/>
    <property type="molecule type" value="Genomic_DNA"/>
</dbReference>
<comment type="pathway">
    <text evidence="7">Amino-acid biosynthesis.</text>
</comment>
<keyword evidence="4" id="KW-0028">Amino-acid biosynthesis</keyword>
<evidence type="ECO:0000256" key="6">
    <source>
        <dbReference type="ARBA" id="ARBA00022898"/>
    </source>
</evidence>
<protein>
    <recommendedName>
        <fullName evidence="9">Acetylornithine transaminase</fullName>
    </recommendedName>
</protein>
<dbReference type="PANTHER" id="PTHR11986">
    <property type="entry name" value="AMINOTRANSFERASE CLASS III"/>
    <property type="match status" value="1"/>
</dbReference>
<dbReference type="InterPro" id="IPR005814">
    <property type="entry name" value="Aminotrans_3"/>
</dbReference>
<dbReference type="InterPro" id="IPR004636">
    <property type="entry name" value="AcOrn/SuccOrn_fam"/>
</dbReference>
<evidence type="ECO:0000256" key="7">
    <source>
        <dbReference type="ARBA" id="ARBA00029440"/>
    </source>
</evidence>
<sequence length="360" mass="39559">VDGKESLDFTAGWAVCNIGHNHPTLVQAIQEQSQQLIQTSNAYYTIPQLKLAEILIENSCLDRIFLCHSGLEANEGAIKLARRYGMTKRDGAYEIITALNSFHGRSLTTIAATGQPHYQENFKPLTRGFVHVEFNDLSAIMEATNDKTAAVFLEPIQGEGGVNLPSDDYLKNVQTWCRQHNLLFMVDEVQTGMGRLGSLFGYQEFDLQPDVMTLAKGLGGGVPIGAFMSTNNAMSLTYGDHGSTFGGNPLTSAAAYAVTKHIIDNDLATNARTMGNYLMNLLENLKSRFNFITEIRGRGLLIAIEFDEDISARVLEKTNEAGILLNAVKPNALRLMPALNITTEEITQGVERIEKALTQL</sequence>
<dbReference type="PIRSF" id="PIRSF000521">
    <property type="entry name" value="Transaminase_4ab_Lys_Orn"/>
    <property type="match status" value="1"/>
</dbReference>
<dbReference type="InterPro" id="IPR015422">
    <property type="entry name" value="PyrdxlP-dep_Trfase_small"/>
</dbReference>
<evidence type="ECO:0000313" key="8">
    <source>
        <dbReference type="EMBL" id="SVB08688.1"/>
    </source>
</evidence>